<sequence length="109" mass="12312">MCTLGTQWLRWVVLLSDAFGLPLVNTELTADKLANDLQCDVWVPDLFDESKGRKPSYCQTVLATRRFGTNSVSKHPLSSLALVPYYEVAHSLASFVPNKYFQCLRSSRQ</sequence>
<name>A0A0C9Z7D8_9AGAM</name>
<dbReference type="HOGENOM" id="CLU_2184994_0_0_1"/>
<dbReference type="EMBL" id="KN833700">
    <property type="protein sequence ID" value="KIK26629.1"/>
    <property type="molecule type" value="Genomic_DNA"/>
</dbReference>
<reference evidence="2 4" key="1">
    <citation type="submission" date="2014-04" db="EMBL/GenBank/DDBJ databases">
        <authorList>
            <consortium name="DOE Joint Genome Institute"/>
            <person name="Kuo A."/>
            <person name="Kohler A."/>
            <person name="Costa M.D."/>
            <person name="Nagy L.G."/>
            <person name="Floudas D."/>
            <person name="Copeland A."/>
            <person name="Barry K.W."/>
            <person name="Cichocki N."/>
            <person name="Veneault-Fourrey C."/>
            <person name="LaButti K."/>
            <person name="Lindquist E.A."/>
            <person name="Lipzen A."/>
            <person name="Lundell T."/>
            <person name="Morin E."/>
            <person name="Murat C."/>
            <person name="Sun H."/>
            <person name="Tunlid A."/>
            <person name="Henrissat B."/>
            <person name="Grigoriev I.V."/>
            <person name="Hibbett D.S."/>
            <person name="Martin F."/>
            <person name="Nordberg H.P."/>
            <person name="Cantor M.N."/>
            <person name="Hua S.X."/>
        </authorList>
    </citation>
    <scope>NUCLEOTIDE SEQUENCE [LARGE SCALE GENOMIC DNA]</scope>
    <source>
        <strain evidence="2 4">441</strain>
    </source>
</reference>
<feature type="chain" id="PRO_5007394707" evidence="1">
    <location>
        <begin position="21"/>
        <end position="109"/>
    </location>
</feature>
<evidence type="ECO:0000256" key="1">
    <source>
        <dbReference type="SAM" id="SignalP"/>
    </source>
</evidence>
<gene>
    <name evidence="3" type="ORF">PISMIDRAFT_675508</name>
    <name evidence="2" type="ORF">PISMIDRAFT_684203</name>
</gene>
<keyword evidence="4" id="KW-1185">Reference proteome</keyword>
<evidence type="ECO:0000313" key="4">
    <source>
        <dbReference type="Proteomes" id="UP000054018"/>
    </source>
</evidence>
<protein>
    <submittedName>
        <fullName evidence="2">Uncharacterized protein</fullName>
    </submittedName>
</protein>
<reference evidence="2" key="3">
    <citation type="submission" date="2015-02" db="EMBL/GenBank/DDBJ databases">
        <title>Evolutionary Origins and Diversification of the Mycorrhizal Mutualists.</title>
        <authorList>
            <consortium name="DOE Joint Genome Institute"/>
            <consortium name="Mycorrhizal Genomics Consortium"/>
            <person name="Kohler A."/>
            <person name="Kuo A."/>
            <person name="Nagy L.G."/>
            <person name="Floudas D."/>
            <person name="Copeland A."/>
            <person name="Barry K.W."/>
            <person name="Cichocki N."/>
            <person name="Veneault-Fourrey C."/>
            <person name="LaButti K."/>
            <person name="Lindquist E.A."/>
            <person name="Lipzen A."/>
            <person name="Lundell T."/>
            <person name="Morin E."/>
            <person name="Murat C."/>
            <person name="Riley R."/>
            <person name="Ohm R."/>
            <person name="Sun H."/>
            <person name="Tunlid A."/>
            <person name="Henrissat B."/>
            <person name="Grigoriev I.V."/>
            <person name="Hibbett D.S."/>
            <person name="Martin F."/>
        </authorList>
    </citation>
    <scope>NUCLEOTIDE SEQUENCE</scope>
    <source>
        <strain evidence="2">441</strain>
    </source>
</reference>
<reference evidence="4" key="2">
    <citation type="submission" date="2015-01" db="EMBL/GenBank/DDBJ databases">
        <title>Evolutionary Origins and Diversification of the Mycorrhizal Mutualists.</title>
        <authorList>
            <consortium name="DOE Joint Genome Institute"/>
            <consortium name="Mycorrhizal Genomics Consortium"/>
            <person name="Kohler A."/>
            <person name="Kuo A."/>
            <person name="Nagy L.G."/>
            <person name="Floudas D."/>
            <person name="Copeland A."/>
            <person name="Barry K.W."/>
            <person name="Cichocki N."/>
            <person name="Veneault-Fourrey C."/>
            <person name="LaButti K."/>
            <person name="Lindquist E.A."/>
            <person name="Lipzen A."/>
            <person name="Lundell T."/>
            <person name="Morin E."/>
            <person name="Murat C."/>
            <person name="Riley R."/>
            <person name="Ohm R."/>
            <person name="Sun H."/>
            <person name="Tunlid A."/>
            <person name="Henrissat B."/>
            <person name="Grigoriev I.V."/>
            <person name="Hibbett D.S."/>
            <person name="Martin F."/>
        </authorList>
    </citation>
    <scope>NUCLEOTIDE SEQUENCE [LARGE SCALE GENOMIC DNA]</scope>
    <source>
        <strain evidence="4">441</strain>
    </source>
</reference>
<dbReference type="Proteomes" id="UP000054018">
    <property type="component" value="Unassembled WGS sequence"/>
</dbReference>
<accession>A0A0C9Z7D8</accession>
<evidence type="ECO:0000313" key="3">
    <source>
        <dbReference type="EMBL" id="KIK26629.1"/>
    </source>
</evidence>
<feature type="signal peptide" evidence="1">
    <location>
        <begin position="1"/>
        <end position="20"/>
    </location>
</feature>
<proteinExistence type="predicted"/>
<dbReference type="AlphaFoldDB" id="A0A0C9Z7D8"/>
<dbReference type="STRING" id="765257.A0A0C9Z7D8"/>
<evidence type="ECO:0000313" key="2">
    <source>
        <dbReference type="EMBL" id="KIK18332.1"/>
    </source>
</evidence>
<keyword evidence="1" id="KW-0732">Signal</keyword>
<dbReference type="EMBL" id="KN833807">
    <property type="protein sequence ID" value="KIK18332.1"/>
    <property type="molecule type" value="Genomic_DNA"/>
</dbReference>
<organism evidence="2 4">
    <name type="scientific">Pisolithus microcarpus 441</name>
    <dbReference type="NCBI Taxonomy" id="765257"/>
    <lineage>
        <taxon>Eukaryota</taxon>
        <taxon>Fungi</taxon>
        <taxon>Dikarya</taxon>
        <taxon>Basidiomycota</taxon>
        <taxon>Agaricomycotina</taxon>
        <taxon>Agaricomycetes</taxon>
        <taxon>Agaricomycetidae</taxon>
        <taxon>Boletales</taxon>
        <taxon>Sclerodermatineae</taxon>
        <taxon>Pisolithaceae</taxon>
        <taxon>Pisolithus</taxon>
    </lineage>
</organism>
<dbReference type="OrthoDB" id="10019231at2759"/>